<feature type="region of interest" description="Disordered" evidence="1">
    <location>
        <begin position="1"/>
        <end position="45"/>
    </location>
</feature>
<keyword evidence="3" id="KW-1185">Reference proteome</keyword>
<sequence length="45" mass="4303">MRSLPLLAAAPVPTGCGGDDDGGPVRIDPEPAGEGGVKGDISLSG</sequence>
<dbReference type="EMBL" id="CP135076">
    <property type="protein sequence ID" value="WNO54225.1"/>
    <property type="molecule type" value="Genomic_DNA"/>
</dbReference>
<protein>
    <submittedName>
        <fullName evidence="2">Uncharacterized protein</fullName>
    </submittedName>
</protein>
<organism evidence="2 3">
    <name type="scientific">Stakelama saccharophila</name>
    <dbReference type="NCBI Taxonomy" id="3075605"/>
    <lineage>
        <taxon>Bacteria</taxon>
        <taxon>Pseudomonadati</taxon>
        <taxon>Pseudomonadota</taxon>
        <taxon>Alphaproteobacteria</taxon>
        <taxon>Sphingomonadales</taxon>
        <taxon>Sphingomonadaceae</taxon>
        <taxon>Stakelama</taxon>
    </lineage>
</organism>
<dbReference type="Proteomes" id="UP001302249">
    <property type="component" value="Chromosome"/>
</dbReference>
<evidence type="ECO:0000313" key="3">
    <source>
        <dbReference type="Proteomes" id="UP001302249"/>
    </source>
</evidence>
<evidence type="ECO:0000313" key="2">
    <source>
        <dbReference type="EMBL" id="WNO54225.1"/>
    </source>
</evidence>
<gene>
    <name evidence="2" type="ORF">RPR59_02895</name>
</gene>
<reference evidence="2 3" key="1">
    <citation type="submission" date="2023-09" db="EMBL/GenBank/DDBJ databases">
        <authorList>
            <person name="Rey-Velasco X."/>
        </authorList>
    </citation>
    <scope>NUCLEOTIDE SEQUENCE [LARGE SCALE GENOMIC DNA]</scope>
    <source>
        <strain evidence="2 3">W311</strain>
    </source>
</reference>
<proteinExistence type="predicted"/>
<evidence type="ECO:0000256" key="1">
    <source>
        <dbReference type="SAM" id="MobiDB-lite"/>
    </source>
</evidence>
<dbReference type="RefSeq" id="WP_313916481.1">
    <property type="nucleotide sequence ID" value="NZ_CP135076.1"/>
</dbReference>
<accession>A0ABZ0BAC2</accession>
<name>A0ABZ0BAC2_9SPHN</name>